<name>A0A368VHU6_9ACTN</name>
<comment type="caution">
    <text evidence="1">The sequence shown here is derived from an EMBL/GenBank/DDBJ whole genome shotgun (WGS) entry which is preliminary data.</text>
</comment>
<keyword evidence="2" id="KW-1185">Reference proteome</keyword>
<organism evidence="1 2">
    <name type="scientific">Halopolyspora algeriensis</name>
    <dbReference type="NCBI Taxonomy" id="1500506"/>
    <lineage>
        <taxon>Bacteria</taxon>
        <taxon>Bacillati</taxon>
        <taxon>Actinomycetota</taxon>
        <taxon>Actinomycetes</taxon>
        <taxon>Actinomycetes incertae sedis</taxon>
        <taxon>Halopolyspora</taxon>
    </lineage>
</organism>
<dbReference type="GO" id="GO:0016787">
    <property type="term" value="F:hydrolase activity"/>
    <property type="evidence" value="ECO:0007669"/>
    <property type="project" value="UniProtKB-KW"/>
</dbReference>
<evidence type="ECO:0000313" key="2">
    <source>
        <dbReference type="Proteomes" id="UP000253495"/>
    </source>
</evidence>
<proteinExistence type="predicted"/>
<dbReference type="EMBL" id="QPJC01000017">
    <property type="protein sequence ID" value="RCW39224.1"/>
    <property type="molecule type" value="Genomic_DNA"/>
</dbReference>
<dbReference type="PANTHER" id="PTHR47829">
    <property type="entry name" value="HYDROLASE, PUTATIVE (AFU_ORTHOLOGUE AFUA_1G12880)-RELATED"/>
    <property type="match status" value="1"/>
</dbReference>
<dbReference type="Proteomes" id="UP000253495">
    <property type="component" value="Unassembled WGS sequence"/>
</dbReference>
<dbReference type="NCBIfam" id="TIGR01509">
    <property type="entry name" value="HAD-SF-IA-v3"/>
    <property type="match status" value="1"/>
</dbReference>
<dbReference type="Gene3D" id="3.40.50.1000">
    <property type="entry name" value="HAD superfamily/HAD-like"/>
    <property type="match status" value="1"/>
</dbReference>
<evidence type="ECO:0000313" key="1">
    <source>
        <dbReference type="EMBL" id="RCW39224.1"/>
    </source>
</evidence>
<reference evidence="1 2" key="1">
    <citation type="submission" date="2018-07" db="EMBL/GenBank/DDBJ databases">
        <title>Genomic Encyclopedia of Type Strains, Phase III (KMG-III): the genomes of soil and plant-associated and newly described type strains.</title>
        <authorList>
            <person name="Whitman W."/>
        </authorList>
    </citation>
    <scope>NUCLEOTIDE SEQUENCE [LARGE SCALE GENOMIC DNA]</scope>
    <source>
        <strain evidence="1 2">CECT 8575</strain>
    </source>
</reference>
<protein>
    <submittedName>
        <fullName evidence="1">HAD superfamily hydrolase (TIGR01509 family)</fullName>
    </submittedName>
</protein>
<dbReference type="InterPro" id="IPR023214">
    <property type="entry name" value="HAD_sf"/>
</dbReference>
<sequence>MIEVVRRARHAGIRTALLSNADAGSGWPEGTELFDAVVLSGSVGMAKPDVGIYRLTARRLGLSPSSCVFVDDLRSNVSGAVEAGMVGVYHSSVSETLAELEVLFTPALLG</sequence>
<dbReference type="InterPro" id="IPR036412">
    <property type="entry name" value="HAD-like_sf"/>
</dbReference>
<dbReference type="Pfam" id="PF00702">
    <property type="entry name" value="Hydrolase"/>
    <property type="match status" value="1"/>
</dbReference>
<keyword evidence="1" id="KW-0378">Hydrolase</keyword>
<dbReference type="InterPro" id="IPR052898">
    <property type="entry name" value="ACAD10-like"/>
</dbReference>
<dbReference type="SUPFAM" id="SSF56784">
    <property type="entry name" value="HAD-like"/>
    <property type="match status" value="1"/>
</dbReference>
<dbReference type="PANTHER" id="PTHR47829:SF1">
    <property type="entry name" value="HAD FAMILY PHOSPHATASE"/>
    <property type="match status" value="1"/>
</dbReference>
<accession>A0A368VHU6</accession>
<dbReference type="AlphaFoldDB" id="A0A368VHU6"/>
<gene>
    <name evidence="1" type="ORF">DFQ14_11760</name>
</gene>
<dbReference type="InterPro" id="IPR006439">
    <property type="entry name" value="HAD-SF_hydro_IA"/>
</dbReference>